<gene>
    <name evidence="2" type="ORF">ABZ931_26725</name>
</gene>
<keyword evidence="3" id="KW-1185">Reference proteome</keyword>
<protein>
    <recommendedName>
        <fullName evidence="4">Lipoprotein</fullName>
    </recommendedName>
</protein>
<evidence type="ECO:0000313" key="3">
    <source>
        <dbReference type="Proteomes" id="UP001551189"/>
    </source>
</evidence>
<dbReference type="EMBL" id="JBEYXT010000147">
    <property type="protein sequence ID" value="MEU6804575.1"/>
    <property type="molecule type" value="Genomic_DNA"/>
</dbReference>
<evidence type="ECO:0000256" key="1">
    <source>
        <dbReference type="SAM" id="MobiDB-lite"/>
    </source>
</evidence>
<dbReference type="Proteomes" id="UP001551189">
    <property type="component" value="Unassembled WGS sequence"/>
</dbReference>
<comment type="caution">
    <text evidence="2">The sequence shown here is derived from an EMBL/GenBank/DDBJ whole genome shotgun (WGS) entry which is preliminary data.</text>
</comment>
<name>A0ABV3B556_9ACTN</name>
<proteinExistence type="predicted"/>
<dbReference type="RefSeq" id="WP_359698509.1">
    <property type="nucleotide sequence ID" value="NZ_JBEYXT010000147.1"/>
</dbReference>
<feature type="region of interest" description="Disordered" evidence="1">
    <location>
        <begin position="32"/>
        <end position="52"/>
    </location>
</feature>
<feature type="compositionally biased region" description="Low complexity" evidence="1">
    <location>
        <begin position="32"/>
        <end position="50"/>
    </location>
</feature>
<evidence type="ECO:0008006" key="4">
    <source>
        <dbReference type="Google" id="ProtNLM"/>
    </source>
</evidence>
<reference evidence="2 3" key="1">
    <citation type="submission" date="2024-06" db="EMBL/GenBank/DDBJ databases">
        <title>The Natural Products Discovery Center: Release of the First 8490 Sequenced Strains for Exploring Actinobacteria Biosynthetic Diversity.</title>
        <authorList>
            <person name="Kalkreuter E."/>
            <person name="Kautsar S.A."/>
            <person name="Yang D."/>
            <person name="Bader C.D."/>
            <person name="Teijaro C.N."/>
            <person name="Fluegel L."/>
            <person name="Davis C.M."/>
            <person name="Simpson J.R."/>
            <person name="Lauterbach L."/>
            <person name="Steele A.D."/>
            <person name="Gui C."/>
            <person name="Meng S."/>
            <person name="Li G."/>
            <person name="Viehrig K."/>
            <person name="Ye F."/>
            <person name="Su P."/>
            <person name="Kiefer A.F."/>
            <person name="Nichols A."/>
            <person name="Cepeda A.J."/>
            <person name="Yan W."/>
            <person name="Fan B."/>
            <person name="Jiang Y."/>
            <person name="Adhikari A."/>
            <person name="Zheng C.-J."/>
            <person name="Schuster L."/>
            <person name="Cowan T.M."/>
            <person name="Smanski M.J."/>
            <person name="Chevrette M.G."/>
            <person name="De Carvalho L.P.S."/>
            <person name="Shen B."/>
        </authorList>
    </citation>
    <scope>NUCLEOTIDE SEQUENCE [LARGE SCALE GENOMIC DNA]</scope>
    <source>
        <strain evidence="2 3">NPDC046851</strain>
    </source>
</reference>
<evidence type="ECO:0000313" key="2">
    <source>
        <dbReference type="EMBL" id="MEU6804575.1"/>
    </source>
</evidence>
<sequence>MGSGGASGWGAALGPALLIGVLVTGCGASEADNGSAGAAAGGSASPSAAATPPERLCARIVSHWSREALDGDGYGDYQSMGMSNGQYDILREVVDAARAEQDRAGRKAAERLVDEEARTRCAKLYRDGNPTGGPWS</sequence>
<accession>A0ABV3B556</accession>
<organism evidence="2 3">
    <name type="scientific">Streptomyces neyagawaensis</name>
    <dbReference type="NCBI Taxonomy" id="42238"/>
    <lineage>
        <taxon>Bacteria</taxon>
        <taxon>Bacillati</taxon>
        <taxon>Actinomycetota</taxon>
        <taxon>Actinomycetes</taxon>
        <taxon>Kitasatosporales</taxon>
        <taxon>Streptomycetaceae</taxon>
        <taxon>Streptomyces</taxon>
    </lineage>
</organism>